<organism evidence="1 2">
    <name type="scientific">Agromyces salentinus</name>
    <dbReference type="NCBI Taxonomy" id="269421"/>
    <lineage>
        <taxon>Bacteria</taxon>
        <taxon>Bacillati</taxon>
        <taxon>Actinomycetota</taxon>
        <taxon>Actinomycetes</taxon>
        <taxon>Micrococcales</taxon>
        <taxon>Microbacteriaceae</taxon>
        <taxon>Agromyces</taxon>
    </lineage>
</organism>
<dbReference type="Proteomes" id="UP001501746">
    <property type="component" value="Unassembled WGS sequence"/>
</dbReference>
<sequence>MKTLTNRYGSFLTGDDLADAVLHYGLALARRQQLDLVDIPYRAEDGTVGRVQLTIGWLTETTSTSTPAMNAGDAGELVDVDATLAMYDKAENSGVVRGLPFSEEEADQFDWERDSLRIL</sequence>
<accession>A0ABN2MTG0</accession>
<comment type="caution">
    <text evidence="1">The sequence shown here is derived from an EMBL/GenBank/DDBJ whole genome shotgun (WGS) entry which is preliminary data.</text>
</comment>
<reference evidence="1 2" key="1">
    <citation type="journal article" date="2019" name="Int. J. Syst. Evol. Microbiol.">
        <title>The Global Catalogue of Microorganisms (GCM) 10K type strain sequencing project: providing services to taxonomists for standard genome sequencing and annotation.</title>
        <authorList>
            <consortium name="The Broad Institute Genomics Platform"/>
            <consortium name="The Broad Institute Genome Sequencing Center for Infectious Disease"/>
            <person name="Wu L."/>
            <person name="Ma J."/>
        </authorList>
    </citation>
    <scope>NUCLEOTIDE SEQUENCE [LARGE SCALE GENOMIC DNA]</scope>
    <source>
        <strain evidence="1 2">JCM 14323</strain>
    </source>
</reference>
<dbReference type="RefSeq" id="WP_157428239.1">
    <property type="nucleotide sequence ID" value="NZ_BAAANK010000006.1"/>
</dbReference>
<name>A0ABN2MTG0_9MICO</name>
<dbReference type="EMBL" id="BAAANK010000006">
    <property type="protein sequence ID" value="GAA1836900.1"/>
    <property type="molecule type" value="Genomic_DNA"/>
</dbReference>
<gene>
    <name evidence="1" type="ORF">GCM10009750_22360</name>
</gene>
<protein>
    <submittedName>
        <fullName evidence="1">Uncharacterized protein</fullName>
    </submittedName>
</protein>
<evidence type="ECO:0000313" key="1">
    <source>
        <dbReference type="EMBL" id="GAA1836900.1"/>
    </source>
</evidence>
<keyword evidence="2" id="KW-1185">Reference proteome</keyword>
<proteinExistence type="predicted"/>
<evidence type="ECO:0000313" key="2">
    <source>
        <dbReference type="Proteomes" id="UP001501746"/>
    </source>
</evidence>